<keyword evidence="6 9" id="KW-0333">Golgi apparatus</keyword>
<evidence type="ECO:0000256" key="4">
    <source>
        <dbReference type="ARBA" id="ARBA00022692"/>
    </source>
</evidence>
<dbReference type="EC" id="2.8.2.-" evidence="9"/>
<dbReference type="GeneID" id="102804630"/>
<keyword evidence="9" id="KW-0119">Carbohydrate metabolism</keyword>
<feature type="signal peptide" evidence="10">
    <location>
        <begin position="1"/>
        <end position="25"/>
    </location>
</feature>
<evidence type="ECO:0000313" key="11">
    <source>
        <dbReference type="Proteomes" id="UP000694865"/>
    </source>
</evidence>
<comment type="subcellular location">
    <subcellularLocation>
        <location evidence="1 9">Golgi apparatus membrane</location>
        <topology evidence="1 9">Single-pass type II membrane protein</topology>
    </subcellularLocation>
</comment>
<feature type="chain" id="PRO_5046725414" description="Carbohydrate sulfotransferase" evidence="10">
    <location>
        <begin position="26"/>
        <end position="352"/>
    </location>
</feature>
<proteinExistence type="inferred from homology"/>
<reference evidence="12" key="1">
    <citation type="submission" date="2025-08" db="UniProtKB">
        <authorList>
            <consortium name="RefSeq"/>
        </authorList>
    </citation>
    <scope>IDENTIFICATION</scope>
    <source>
        <tissue evidence="12">Testes</tissue>
    </source>
</reference>
<keyword evidence="9" id="KW-0735">Signal-anchor</keyword>
<keyword evidence="5" id="KW-1133">Transmembrane helix</keyword>
<keyword evidence="11" id="KW-1185">Reference proteome</keyword>
<evidence type="ECO:0000256" key="2">
    <source>
        <dbReference type="ARBA" id="ARBA00006339"/>
    </source>
</evidence>
<dbReference type="PANTHER" id="PTHR12137">
    <property type="entry name" value="CARBOHYDRATE SULFOTRANSFERASE"/>
    <property type="match status" value="1"/>
</dbReference>
<protein>
    <recommendedName>
        <fullName evidence="9">Carbohydrate sulfotransferase</fullName>
        <ecNumber evidence="9">2.8.2.-</ecNumber>
    </recommendedName>
</protein>
<keyword evidence="8 9" id="KW-0325">Glycoprotein</keyword>
<evidence type="ECO:0000256" key="6">
    <source>
        <dbReference type="ARBA" id="ARBA00023034"/>
    </source>
</evidence>
<dbReference type="Proteomes" id="UP000694865">
    <property type="component" value="Unplaced"/>
</dbReference>
<organism evidence="11 12">
    <name type="scientific">Saccoglossus kowalevskii</name>
    <name type="common">Acorn worm</name>
    <dbReference type="NCBI Taxonomy" id="10224"/>
    <lineage>
        <taxon>Eukaryota</taxon>
        <taxon>Metazoa</taxon>
        <taxon>Hemichordata</taxon>
        <taxon>Enteropneusta</taxon>
        <taxon>Harrimaniidae</taxon>
        <taxon>Saccoglossus</taxon>
    </lineage>
</organism>
<dbReference type="InterPro" id="IPR018011">
    <property type="entry name" value="Carb_sulfotrans_8-10"/>
</dbReference>
<keyword evidence="3 9" id="KW-0808">Transferase</keyword>
<name>A0ABM0MCK8_SACKO</name>
<evidence type="ECO:0000256" key="7">
    <source>
        <dbReference type="ARBA" id="ARBA00023136"/>
    </source>
</evidence>
<accession>A0ABM0MCK8</accession>
<keyword evidence="7" id="KW-0472">Membrane</keyword>
<evidence type="ECO:0000256" key="5">
    <source>
        <dbReference type="ARBA" id="ARBA00022989"/>
    </source>
</evidence>
<sequence>MNRITAFCVLMVVAIFGCILQGVPRYVDNLKIKWNEVLENKLSTQPNTSDTFTSSITTSLAFSKTTSSNLQDEFPAITEHAVFIWEDLQRRRKEHVATICQQHPELMAEQVNYGRFLVDDNYKILYCPVAKVASSNWRRVMLVLRGTFRNVYEIGKGVPYKYKYTSLNSYTNSEIQLRMRTYTKFMFSRHPFTKLLSAYNDKLSGDSPKDVFLKKIVPRVNAANKMNYTGAGFTFQEFVNYILETDPDLFDGHWGLIKNHCNPCNVKFDFLGKFETLSEDVDGILRKINASEVADFSSYVPHRTNSSSIDTVTDHFSHLTEQQIEGLYAKYKIDFDLFDYDNDQFLNISQSL</sequence>
<keyword evidence="10" id="KW-0732">Signal</keyword>
<evidence type="ECO:0000313" key="12">
    <source>
        <dbReference type="RefSeq" id="XP_006817749.1"/>
    </source>
</evidence>
<evidence type="ECO:0000256" key="8">
    <source>
        <dbReference type="ARBA" id="ARBA00023180"/>
    </source>
</evidence>
<keyword evidence="4" id="KW-0812">Transmembrane</keyword>
<dbReference type="PROSITE" id="PS51257">
    <property type="entry name" value="PROKAR_LIPOPROTEIN"/>
    <property type="match status" value="1"/>
</dbReference>
<gene>
    <name evidence="12" type="primary">LOC102804630</name>
</gene>
<dbReference type="PANTHER" id="PTHR12137:SF54">
    <property type="entry name" value="CARBOHYDRATE SULFOTRANSFERASE"/>
    <property type="match status" value="1"/>
</dbReference>
<evidence type="ECO:0000256" key="10">
    <source>
        <dbReference type="SAM" id="SignalP"/>
    </source>
</evidence>
<dbReference type="Pfam" id="PF03567">
    <property type="entry name" value="Sulfotransfer_2"/>
    <property type="match status" value="1"/>
</dbReference>
<dbReference type="RefSeq" id="XP_006817749.1">
    <property type="nucleotide sequence ID" value="XM_006817686.1"/>
</dbReference>
<evidence type="ECO:0000256" key="9">
    <source>
        <dbReference type="RuleBase" id="RU364020"/>
    </source>
</evidence>
<comment type="similarity">
    <text evidence="2 9">Belongs to the sulfotransferase 2 family.</text>
</comment>
<evidence type="ECO:0000256" key="1">
    <source>
        <dbReference type="ARBA" id="ARBA00004323"/>
    </source>
</evidence>
<dbReference type="InterPro" id="IPR005331">
    <property type="entry name" value="Sulfotransferase"/>
</dbReference>
<evidence type="ECO:0000256" key="3">
    <source>
        <dbReference type="ARBA" id="ARBA00022679"/>
    </source>
</evidence>